<dbReference type="InterPro" id="IPR019734">
    <property type="entry name" value="TPR_rpt"/>
</dbReference>
<proteinExistence type="predicted"/>
<feature type="repeat" description="TPR" evidence="3">
    <location>
        <begin position="564"/>
        <end position="597"/>
    </location>
</feature>
<dbReference type="InterPro" id="IPR045269">
    <property type="entry name" value="Atg1-like"/>
</dbReference>
<keyword evidence="1 4" id="KW-0547">Nucleotide-binding</keyword>
<dbReference type="SMART" id="SM00028">
    <property type="entry name" value="TPR"/>
    <property type="match status" value="7"/>
</dbReference>
<dbReference type="Gene3D" id="3.30.200.20">
    <property type="entry name" value="Phosphorylase Kinase, domain 1"/>
    <property type="match status" value="1"/>
</dbReference>
<dbReference type="Pfam" id="PF13428">
    <property type="entry name" value="TPR_14"/>
    <property type="match status" value="1"/>
</dbReference>
<dbReference type="eggNOG" id="COG0457">
    <property type="taxonomic scope" value="Bacteria"/>
</dbReference>
<dbReference type="InterPro" id="IPR008271">
    <property type="entry name" value="Ser/Thr_kinase_AS"/>
</dbReference>
<evidence type="ECO:0000313" key="6">
    <source>
        <dbReference type="EMBL" id="AFY89351.1"/>
    </source>
</evidence>
<dbReference type="SMART" id="SM00220">
    <property type="entry name" value="S_TKc"/>
    <property type="match status" value="1"/>
</dbReference>
<reference evidence="6 7" key="1">
    <citation type="submission" date="2012-06" db="EMBL/GenBank/DDBJ databases">
        <title>Finished chromosome of genome of Chroococcidiopsis thermalis PCC 7203.</title>
        <authorList>
            <consortium name="US DOE Joint Genome Institute"/>
            <person name="Gugger M."/>
            <person name="Coursin T."/>
            <person name="Rippka R."/>
            <person name="Tandeau De Marsac N."/>
            <person name="Huntemann M."/>
            <person name="Wei C.-L."/>
            <person name="Han J."/>
            <person name="Detter J.C."/>
            <person name="Han C."/>
            <person name="Tapia R."/>
            <person name="Davenport K."/>
            <person name="Daligault H."/>
            <person name="Erkkila T."/>
            <person name="Gu W."/>
            <person name="Munk A.C.C."/>
            <person name="Teshima H."/>
            <person name="Xu Y."/>
            <person name="Chain P."/>
            <person name="Chen A."/>
            <person name="Krypides N."/>
            <person name="Mavromatis K."/>
            <person name="Markowitz V."/>
            <person name="Szeto E."/>
            <person name="Ivanova N."/>
            <person name="Mikhailova N."/>
            <person name="Ovchinnikova G."/>
            <person name="Pagani I."/>
            <person name="Pati A."/>
            <person name="Goodwin L."/>
            <person name="Peters L."/>
            <person name="Pitluck S."/>
            <person name="Woyke T."/>
            <person name="Kerfeld C."/>
        </authorList>
    </citation>
    <scope>NUCLEOTIDE SEQUENCE [LARGE SCALE GENOMIC DNA]</scope>
    <source>
        <strain evidence="6 7">PCC 7203</strain>
    </source>
</reference>
<keyword evidence="3" id="KW-0802">TPR repeat</keyword>
<dbReference type="PROSITE" id="PS00107">
    <property type="entry name" value="PROTEIN_KINASE_ATP"/>
    <property type="match status" value="1"/>
</dbReference>
<evidence type="ECO:0000313" key="7">
    <source>
        <dbReference type="Proteomes" id="UP000010384"/>
    </source>
</evidence>
<dbReference type="GO" id="GO:0005737">
    <property type="term" value="C:cytoplasm"/>
    <property type="evidence" value="ECO:0007669"/>
    <property type="project" value="TreeGrafter"/>
</dbReference>
<dbReference type="CDD" id="cd14014">
    <property type="entry name" value="STKc_PknB_like"/>
    <property type="match status" value="1"/>
</dbReference>
<dbReference type="PROSITE" id="PS00108">
    <property type="entry name" value="PROTEIN_KINASE_ST"/>
    <property type="match status" value="1"/>
</dbReference>
<keyword evidence="6" id="KW-0723">Serine/threonine-protein kinase</keyword>
<keyword evidence="7" id="KW-1185">Reference proteome</keyword>
<dbReference type="InParanoid" id="K9U4L4"/>
<feature type="binding site" evidence="4">
    <location>
        <position position="73"/>
    </location>
    <ligand>
        <name>ATP</name>
        <dbReference type="ChEBI" id="CHEBI:30616"/>
    </ligand>
</feature>
<dbReference type="OrthoDB" id="581647at2"/>
<dbReference type="KEGG" id="cthe:Chro_3942"/>
<dbReference type="PATRIC" id="fig|251229.3.peg.4602"/>
<evidence type="ECO:0000259" key="5">
    <source>
        <dbReference type="PROSITE" id="PS50011"/>
    </source>
</evidence>
<dbReference type="SUPFAM" id="SSF48452">
    <property type="entry name" value="TPR-like"/>
    <property type="match status" value="1"/>
</dbReference>
<gene>
    <name evidence="6" type="ORF">Chro_3942</name>
</gene>
<dbReference type="SUPFAM" id="SSF56112">
    <property type="entry name" value="Protein kinase-like (PK-like)"/>
    <property type="match status" value="1"/>
</dbReference>
<keyword evidence="2 4" id="KW-0067">ATP-binding</keyword>
<dbReference type="Pfam" id="PF00069">
    <property type="entry name" value="Pkinase"/>
    <property type="match status" value="1"/>
</dbReference>
<accession>K9U4L4</accession>
<evidence type="ECO:0000256" key="1">
    <source>
        <dbReference type="ARBA" id="ARBA00022741"/>
    </source>
</evidence>
<keyword evidence="6" id="KW-0808">Transferase</keyword>
<protein>
    <submittedName>
        <fullName evidence="6">Serine/threonine protein kinase with TPR repeats</fullName>
    </submittedName>
</protein>
<sequence>MSISCPTCLTSNADTAANCISCGTPLTEASYYLPAGTLLQQGKYRIEEKIGEGGFAITYKGFDITHSRCIAIKENWPEKASRQGKSVIWSSSITPQERQKQLQELRYEAERIKKCNHSSIVEVYESFEENNTAYMIMAFVEGKTLAKILKEQGFLQEERVKRYFIQIAEALQIVHANQILHRDIKPDNILINDRDLPILIDFGAAREFITDKTQHHTQIVSEGYAPLEQYSSRARRSASTDLYALCASMYELLTGKLPASATERIAAETLISPRQLAPQISSTMEQVILTGMKVRVEERFQTADELIYALKGKFVSPSLKRSRQLVQQNKLIEAIQAYEKCLASEPNNGEAAVELALVQIHVNDSQAEIAARKAIQLKPNDGRGYGVIGLVNCRKSNWLEAVNQLQQAANLSPNEAWMQANLAWAFGKLGKWQQAETAVSKALQLDKNSAFALGLQAWIAVNQQQWKPAIRAARLAITKSKQTHTHQCQELQNWVYPCLTIALDRAVTSKQAHDVDRCIQEFVTQVPDSSFVWGFKGWKQASLGLWANAVPNFQQAKCQAQTPSWVLLNLGIAYEHLQNIQKAIEVYETCCQKLPNDPLALFRLGTLLGQQEQWSQARSFLERAIQLKPDYTEAHHNLGWVLLNIKDRDGNVKNFREMRSAYRKAVELYSQQQKYDLAQAVKQAFHAVGVEI</sequence>
<dbReference type="AlphaFoldDB" id="K9U4L4"/>
<dbReference type="Gene3D" id="1.25.40.10">
    <property type="entry name" value="Tetratricopeptide repeat domain"/>
    <property type="match status" value="2"/>
</dbReference>
<dbReference type="InterPro" id="IPR011009">
    <property type="entry name" value="Kinase-like_dom_sf"/>
</dbReference>
<dbReference type="InterPro" id="IPR000719">
    <property type="entry name" value="Prot_kinase_dom"/>
</dbReference>
<feature type="domain" description="Protein kinase" evidence="5">
    <location>
        <begin position="44"/>
        <end position="315"/>
    </location>
</feature>
<dbReference type="EMBL" id="CP003597">
    <property type="protein sequence ID" value="AFY89351.1"/>
    <property type="molecule type" value="Genomic_DNA"/>
</dbReference>
<keyword evidence="6" id="KW-0418">Kinase</keyword>
<dbReference type="PROSITE" id="PS50011">
    <property type="entry name" value="PROTEIN_KINASE_DOM"/>
    <property type="match status" value="1"/>
</dbReference>
<dbReference type="GO" id="GO:0004674">
    <property type="term" value="F:protein serine/threonine kinase activity"/>
    <property type="evidence" value="ECO:0007669"/>
    <property type="project" value="UniProtKB-KW"/>
</dbReference>
<dbReference type="Proteomes" id="UP000010384">
    <property type="component" value="Chromosome"/>
</dbReference>
<dbReference type="Gene3D" id="1.10.510.10">
    <property type="entry name" value="Transferase(Phosphotransferase) domain 1"/>
    <property type="match status" value="1"/>
</dbReference>
<dbReference type="GO" id="GO:0005524">
    <property type="term" value="F:ATP binding"/>
    <property type="evidence" value="ECO:0007669"/>
    <property type="project" value="UniProtKB-UniRule"/>
</dbReference>
<dbReference type="InterPro" id="IPR011990">
    <property type="entry name" value="TPR-like_helical_dom_sf"/>
</dbReference>
<dbReference type="eggNOG" id="COG0515">
    <property type="taxonomic scope" value="Bacteria"/>
</dbReference>
<dbReference type="HOGENOM" id="CLU_407636_0_0_3"/>
<evidence type="ECO:0000256" key="2">
    <source>
        <dbReference type="ARBA" id="ARBA00022840"/>
    </source>
</evidence>
<dbReference type="InterPro" id="IPR017441">
    <property type="entry name" value="Protein_kinase_ATP_BS"/>
</dbReference>
<dbReference type="STRING" id="251229.Chro_3942"/>
<feature type="repeat" description="TPR" evidence="3">
    <location>
        <begin position="598"/>
        <end position="631"/>
    </location>
</feature>
<name>K9U4L4_CHRTP</name>
<dbReference type="PANTHER" id="PTHR24348">
    <property type="entry name" value="SERINE/THREONINE-PROTEIN KINASE UNC-51-RELATED"/>
    <property type="match status" value="1"/>
</dbReference>
<evidence type="ECO:0000256" key="3">
    <source>
        <dbReference type="PROSITE-ProRule" id="PRU00339"/>
    </source>
</evidence>
<dbReference type="PROSITE" id="PS50005">
    <property type="entry name" value="TPR"/>
    <property type="match status" value="2"/>
</dbReference>
<dbReference type="RefSeq" id="WP_015155894.1">
    <property type="nucleotide sequence ID" value="NC_019695.1"/>
</dbReference>
<organism evidence="6 7">
    <name type="scientific">Chroococcidiopsis thermalis (strain PCC 7203)</name>
    <dbReference type="NCBI Taxonomy" id="251229"/>
    <lineage>
        <taxon>Bacteria</taxon>
        <taxon>Bacillati</taxon>
        <taxon>Cyanobacteriota</taxon>
        <taxon>Cyanophyceae</taxon>
        <taxon>Chroococcidiopsidales</taxon>
        <taxon>Chroococcidiopsidaceae</taxon>
        <taxon>Chroococcidiopsis</taxon>
    </lineage>
</organism>
<evidence type="ECO:0000256" key="4">
    <source>
        <dbReference type="PROSITE-ProRule" id="PRU10141"/>
    </source>
</evidence>
<dbReference type="PANTHER" id="PTHR24348:SF68">
    <property type="entry name" value="SERINE_THREONINE-PROTEIN KINASE ATG1C"/>
    <property type="match status" value="1"/>
</dbReference>